<dbReference type="PANTHER" id="PTHR12110:SF41">
    <property type="entry name" value="INOSOSE DEHYDRATASE"/>
    <property type="match status" value="1"/>
</dbReference>
<dbReference type="RefSeq" id="WP_034649933.1">
    <property type="nucleotide sequence ID" value="NZ_BCVB01000012.1"/>
</dbReference>
<dbReference type="InterPro" id="IPR013022">
    <property type="entry name" value="Xyl_isomerase-like_TIM-brl"/>
</dbReference>
<dbReference type="Proteomes" id="UP000031829">
    <property type="component" value="Chromosome"/>
</dbReference>
<dbReference type="Gene3D" id="3.20.20.150">
    <property type="entry name" value="Divalent-metal-dependent TIM barrel enzymes"/>
    <property type="match status" value="1"/>
</dbReference>
<proteinExistence type="predicted"/>
<dbReference type="InterPro" id="IPR050312">
    <property type="entry name" value="IolE/XylAMocC-like"/>
</dbReference>
<evidence type="ECO:0000259" key="1">
    <source>
        <dbReference type="Pfam" id="PF01261"/>
    </source>
</evidence>
<protein>
    <submittedName>
        <fullName evidence="2">Xylose isomerase-like TIM barrel family protein</fullName>
    </submittedName>
</protein>
<dbReference type="SUPFAM" id="SSF51658">
    <property type="entry name" value="Xylose isomerase-like"/>
    <property type="match status" value="1"/>
</dbReference>
<dbReference type="InterPro" id="IPR036237">
    <property type="entry name" value="Xyl_isomerase-like_sf"/>
</dbReference>
<name>A0A0B6B016_PRIM2</name>
<dbReference type="GO" id="GO:0016853">
    <property type="term" value="F:isomerase activity"/>
    <property type="evidence" value="ECO:0007669"/>
    <property type="project" value="UniProtKB-KW"/>
</dbReference>
<accession>A0A0B6B016</accession>
<evidence type="ECO:0000313" key="2">
    <source>
        <dbReference type="EMBL" id="AJI25524.1"/>
    </source>
</evidence>
<organism evidence="2 3">
    <name type="scientific">Priestia megaterium (strain ATCC 14581 / DSM 32 / CCUG 1817 / JCM 2506 / NBRC 15308 / NCIMB 9376 / NCTC 10342 / NRRL B-14308 / VKM B-512 / Ford 19)</name>
    <name type="common">Bacillus megaterium</name>
    <dbReference type="NCBI Taxonomy" id="1348623"/>
    <lineage>
        <taxon>Bacteria</taxon>
        <taxon>Bacillati</taxon>
        <taxon>Bacillota</taxon>
        <taxon>Bacilli</taxon>
        <taxon>Bacillales</taxon>
        <taxon>Bacillaceae</taxon>
        <taxon>Priestia</taxon>
    </lineage>
</organism>
<dbReference type="Pfam" id="PF01261">
    <property type="entry name" value="AP_endonuc_2"/>
    <property type="match status" value="1"/>
</dbReference>
<feature type="domain" description="Xylose isomerase-like TIM barrel" evidence="1">
    <location>
        <begin position="39"/>
        <end position="264"/>
    </location>
</feature>
<keyword evidence="2" id="KW-0413">Isomerase</keyword>
<dbReference type="EMBL" id="CP009920">
    <property type="protein sequence ID" value="AJI25524.1"/>
    <property type="molecule type" value="Genomic_DNA"/>
</dbReference>
<evidence type="ECO:0000313" key="3">
    <source>
        <dbReference type="Proteomes" id="UP000031829"/>
    </source>
</evidence>
<dbReference type="HOGENOM" id="CLU_059523_2_0_9"/>
<sequence length="273" mass="30432">MKLGYQTNTWGGVVGHPAGVTSIKDLYYLANGSTEEALKDIAEVGYKGFEMFDGNLMEFKDRKEEFRALLNRYSLDFIGVYTGGNFIFPDILEEELLKIEEVAALASELGAKHLVIGGGAIRANGILESDYTDLGNALNRVVVIAEKYNLIPSYHPHLGTNVEAPDQLDKLMALTTINLCPDTAHIEAGGGNPVEVIKKYADRIKYIHFKDYYNGEFLPLGEGHQKFDQMIQVLDEIGYDEWLTVELDSYNDPKKGAEISFNFLLSFETANKS</sequence>
<reference evidence="2 3" key="1">
    <citation type="journal article" date="2015" name="Genome Announc.">
        <title>Complete genome sequences for 35 biothreat assay-relevant bacillus species.</title>
        <authorList>
            <person name="Johnson S.L."/>
            <person name="Daligault H.E."/>
            <person name="Davenport K.W."/>
            <person name="Jaissle J."/>
            <person name="Frey K.G."/>
            <person name="Ladner J.T."/>
            <person name="Broomall S.M."/>
            <person name="Bishop-Lilly K.A."/>
            <person name="Bruce D.C."/>
            <person name="Gibbons H.S."/>
            <person name="Coyne S.R."/>
            <person name="Lo C.C."/>
            <person name="Meincke L."/>
            <person name="Munk A.C."/>
            <person name="Koroleva G.I."/>
            <person name="Rosenzweig C.N."/>
            <person name="Palacios G.F."/>
            <person name="Redden C.L."/>
            <person name="Minogue T.D."/>
            <person name="Chain P.S."/>
        </authorList>
    </citation>
    <scope>NUCLEOTIDE SEQUENCE [LARGE SCALE GENOMIC DNA]</scope>
    <source>
        <strain evidence="3">ATCC 14581 / DSM 32 / JCM 2506 / NBRC 15308 / NCIMB 9376 / NCTC 10342 / NRRL B-14308 / VKM B-512</strain>
    </source>
</reference>
<dbReference type="PANTHER" id="PTHR12110">
    <property type="entry name" value="HYDROXYPYRUVATE ISOMERASE"/>
    <property type="match status" value="1"/>
</dbReference>
<dbReference type="KEGG" id="bmeg:BG04_546"/>
<dbReference type="GeneID" id="93644049"/>
<dbReference type="AlphaFoldDB" id="A0A0B6B016"/>
<gene>
    <name evidence="2" type="ORF">BG04_546</name>
</gene>